<sequence length="199" mass="21713">MKNKIMAILGAAVISVGAIGGAAFASGIDNNYKDNQIIAAKPSSAIVSTLAVQNPDTKVQNLVETTIANNSSLNESSTNVKQTAVEDSDEKGKDNTNYNQNSANNPSKDIYQDMTKIMRDNGFKDAARYMETGNYAAMTDYMNNLSQEDYDKMIKIMNDNGYGYMAQRMQSIGKEGMTQLHNSMMGNGSYSNGMMGNFR</sequence>
<evidence type="ECO:0000256" key="1">
    <source>
        <dbReference type="SAM" id="MobiDB-lite"/>
    </source>
</evidence>
<reference evidence="3" key="1">
    <citation type="submission" date="2020-12" db="EMBL/GenBank/DDBJ databases">
        <title>Clostridium thailandense sp. nov., a novel acetogenic bacterium isolated from peat land soil in Thailand.</title>
        <authorList>
            <person name="Chaikitkaew S."/>
            <person name="Birkeland N.K."/>
        </authorList>
    </citation>
    <scope>NUCLEOTIDE SEQUENCE</scope>
    <source>
        <strain evidence="3">PL3</strain>
    </source>
</reference>
<feature type="compositionally biased region" description="Polar residues" evidence="1">
    <location>
        <begin position="73"/>
        <end position="82"/>
    </location>
</feature>
<comment type="caution">
    <text evidence="3">The sequence shown here is derived from an EMBL/GenBank/DDBJ whole genome shotgun (WGS) entry which is preliminary data.</text>
</comment>
<protein>
    <recommendedName>
        <fullName evidence="5">Spore coat protein</fullName>
    </recommendedName>
</protein>
<evidence type="ECO:0008006" key="5">
    <source>
        <dbReference type="Google" id="ProtNLM"/>
    </source>
</evidence>
<accession>A0A949U3P7</accession>
<dbReference type="Proteomes" id="UP000694308">
    <property type="component" value="Unassembled WGS sequence"/>
</dbReference>
<evidence type="ECO:0000313" key="3">
    <source>
        <dbReference type="EMBL" id="MBV7275863.1"/>
    </source>
</evidence>
<feature type="compositionally biased region" description="Polar residues" evidence="1">
    <location>
        <begin position="95"/>
        <end position="107"/>
    </location>
</feature>
<evidence type="ECO:0000313" key="4">
    <source>
        <dbReference type="Proteomes" id="UP000694308"/>
    </source>
</evidence>
<dbReference type="AlphaFoldDB" id="A0A949U3P7"/>
<keyword evidence="2" id="KW-0732">Signal</keyword>
<dbReference type="RefSeq" id="WP_218322905.1">
    <property type="nucleotide sequence ID" value="NZ_JAEEGC010000137.1"/>
</dbReference>
<proteinExistence type="predicted"/>
<feature type="signal peptide" evidence="2">
    <location>
        <begin position="1"/>
        <end position="25"/>
    </location>
</feature>
<feature type="chain" id="PRO_5037761113" description="Spore coat protein" evidence="2">
    <location>
        <begin position="26"/>
        <end position="199"/>
    </location>
</feature>
<evidence type="ECO:0000256" key="2">
    <source>
        <dbReference type="SAM" id="SignalP"/>
    </source>
</evidence>
<dbReference type="EMBL" id="JAEEGC010000137">
    <property type="protein sequence ID" value="MBV7275863.1"/>
    <property type="molecule type" value="Genomic_DNA"/>
</dbReference>
<name>A0A949U3P7_9CLOT</name>
<gene>
    <name evidence="3" type="ORF">I6U48_23490</name>
</gene>
<keyword evidence="4" id="KW-1185">Reference proteome</keyword>
<feature type="region of interest" description="Disordered" evidence="1">
    <location>
        <begin position="73"/>
        <end position="109"/>
    </location>
</feature>
<organism evidence="3 4">
    <name type="scientific">Clostridium thailandense</name>
    <dbReference type="NCBI Taxonomy" id="2794346"/>
    <lineage>
        <taxon>Bacteria</taxon>
        <taxon>Bacillati</taxon>
        <taxon>Bacillota</taxon>
        <taxon>Clostridia</taxon>
        <taxon>Eubacteriales</taxon>
        <taxon>Clostridiaceae</taxon>
        <taxon>Clostridium</taxon>
    </lineage>
</organism>